<evidence type="ECO:0000256" key="8">
    <source>
        <dbReference type="SAM" id="MobiDB-lite"/>
    </source>
</evidence>
<reference evidence="10 11" key="1">
    <citation type="journal article" date="2024" name="Nat. Commun.">
        <title>Phylogenomics reveals the evolutionary origins of lichenization in chlorophyte algae.</title>
        <authorList>
            <person name="Puginier C."/>
            <person name="Libourel C."/>
            <person name="Otte J."/>
            <person name="Skaloud P."/>
            <person name="Haon M."/>
            <person name="Grisel S."/>
            <person name="Petersen M."/>
            <person name="Berrin J.G."/>
            <person name="Delaux P.M."/>
            <person name="Dal Grande F."/>
            <person name="Keller J."/>
        </authorList>
    </citation>
    <scope>NUCLEOTIDE SEQUENCE [LARGE SCALE GENOMIC DNA]</scope>
    <source>
        <strain evidence="10 11">SAG 2523</strain>
    </source>
</reference>
<evidence type="ECO:0000313" key="10">
    <source>
        <dbReference type="EMBL" id="KAK9866536.1"/>
    </source>
</evidence>
<dbReference type="EMBL" id="JALJOV010000154">
    <property type="protein sequence ID" value="KAK9866536.1"/>
    <property type="molecule type" value="Genomic_DNA"/>
</dbReference>
<comment type="catalytic activity">
    <reaction evidence="1">
        <text>Thiol-dependent hydrolysis of ester, thioester, amide, peptide and isopeptide bonds formed by the C-terminal Gly of ubiquitin (a 76-residue protein attached to proteins as an intracellular targeting signal).</text>
        <dbReference type="EC" id="3.4.19.12"/>
    </reaction>
</comment>
<dbReference type="PROSITE" id="PS50235">
    <property type="entry name" value="USP_3"/>
    <property type="match status" value="1"/>
</dbReference>
<dbReference type="Proteomes" id="UP001485043">
    <property type="component" value="Unassembled WGS sequence"/>
</dbReference>
<dbReference type="PROSITE" id="PS00973">
    <property type="entry name" value="USP_2"/>
    <property type="match status" value="1"/>
</dbReference>
<keyword evidence="7" id="KW-0788">Thiol protease</keyword>
<dbReference type="InterPro" id="IPR001394">
    <property type="entry name" value="Peptidase_C19_UCH"/>
</dbReference>
<dbReference type="GO" id="GO:0004843">
    <property type="term" value="F:cysteine-type deubiquitinase activity"/>
    <property type="evidence" value="ECO:0007669"/>
    <property type="project" value="UniProtKB-EC"/>
</dbReference>
<dbReference type="AlphaFoldDB" id="A0AAW1TDN0"/>
<evidence type="ECO:0000256" key="1">
    <source>
        <dbReference type="ARBA" id="ARBA00000707"/>
    </source>
</evidence>
<keyword evidence="5" id="KW-0833">Ubl conjugation pathway</keyword>
<dbReference type="GO" id="GO:0005829">
    <property type="term" value="C:cytosol"/>
    <property type="evidence" value="ECO:0007669"/>
    <property type="project" value="TreeGrafter"/>
</dbReference>
<feature type="region of interest" description="Disordered" evidence="8">
    <location>
        <begin position="412"/>
        <end position="431"/>
    </location>
</feature>
<evidence type="ECO:0000256" key="6">
    <source>
        <dbReference type="ARBA" id="ARBA00022801"/>
    </source>
</evidence>
<evidence type="ECO:0000259" key="9">
    <source>
        <dbReference type="PROSITE" id="PS50235"/>
    </source>
</evidence>
<evidence type="ECO:0000313" key="11">
    <source>
        <dbReference type="Proteomes" id="UP001485043"/>
    </source>
</evidence>
<dbReference type="PANTHER" id="PTHR24006">
    <property type="entry name" value="UBIQUITIN CARBOXYL-TERMINAL HYDROLASE"/>
    <property type="match status" value="1"/>
</dbReference>
<dbReference type="PANTHER" id="PTHR24006:SF758">
    <property type="entry name" value="UBIQUITIN CARBOXYL-TERMINAL HYDROLASE 36"/>
    <property type="match status" value="1"/>
</dbReference>
<dbReference type="SUPFAM" id="SSF54001">
    <property type="entry name" value="Cysteine proteinases"/>
    <property type="match status" value="1"/>
</dbReference>
<name>A0AAW1TDN0_9CHLO</name>
<proteinExistence type="inferred from homology"/>
<keyword evidence="11" id="KW-1185">Reference proteome</keyword>
<dbReference type="InterPro" id="IPR028889">
    <property type="entry name" value="USP"/>
</dbReference>
<dbReference type="InterPro" id="IPR038765">
    <property type="entry name" value="Papain-like_cys_pep_sf"/>
</dbReference>
<keyword evidence="6" id="KW-0378">Hydrolase</keyword>
<feature type="region of interest" description="Disordered" evidence="8">
    <location>
        <begin position="575"/>
        <end position="670"/>
    </location>
</feature>
<dbReference type="Pfam" id="PF00443">
    <property type="entry name" value="UCH"/>
    <property type="match status" value="1"/>
</dbReference>
<feature type="compositionally biased region" description="Polar residues" evidence="8">
    <location>
        <begin position="42"/>
        <end position="56"/>
    </location>
</feature>
<comment type="similarity">
    <text evidence="2">Belongs to the peptidase C19 family.</text>
</comment>
<sequence>MFSIEDLLTQGLPSTREIEFVPAQRDDKPPLPVGITVEFLNKQPQTTSKQHAQTLSDKAGPKAGTSGSRAKPVELGWKSVRRTAARLANFGATCYLNATLQALVHTAPLAQELLANEAVVGNGREAMVLRLMQQHVRECLGGSAPYVKPGRLLQVLHKLNPRLSAMEEADAHECLSALLDAMHEGSLAGLKVKPPPQELANTFVHRIFGGLTKSEVQCPDCPYVSRRYEPFVYLSLSPANSIKRALQMYTRSEELSGDNKWRCSAEKTLKDVRLCTSIHQPPNILALHLKRFRTDLMGSGRMSVRKLQHQVEYEPTLDLAPYTSHPKGGSQMYNLYALIVHHGRSVSSGHYIAYVKAPNGYWWLCDDTNLKQVSERVVFQQQAFLLFYARKTPAPLLDCPAAAATPTAPATAANAVSPSQKRPAAANKPSPRKLFAASKVVQKESEPHQSILQGKLEQLPADGTDPLCKRAKLSELATLGPARQLAALAPLQPLLSSPQWQAHLGKLGPIWSPSSRFRNLALHLSAAHHKRKQAPTAMPADEPPARKRRSPLGGQEPVPAATANSVVAFPSRHLQGANEQQDSARDEHSLDSLPARSKPSGQRMVKDPYWSGLSDADIARHKSLGGPKQRRKKRGSDDEEYDMGQTPKLKRDRESRPRPISGKEWLGTRT</sequence>
<comment type="caution">
    <text evidence="10">The sequence shown here is derived from an EMBL/GenBank/DDBJ whole genome shotgun (WGS) entry which is preliminary data.</text>
</comment>
<feature type="region of interest" description="Disordered" evidence="8">
    <location>
        <begin position="526"/>
        <end position="558"/>
    </location>
</feature>
<dbReference type="Gene3D" id="3.90.70.10">
    <property type="entry name" value="Cysteine proteinases"/>
    <property type="match status" value="1"/>
</dbReference>
<evidence type="ECO:0000256" key="2">
    <source>
        <dbReference type="ARBA" id="ARBA00009085"/>
    </source>
</evidence>
<dbReference type="InterPro" id="IPR018200">
    <property type="entry name" value="USP_CS"/>
</dbReference>
<organism evidence="10 11">
    <name type="scientific">Apatococcus fuscideae</name>
    <dbReference type="NCBI Taxonomy" id="2026836"/>
    <lineage>
        <taxon>Eukaryota</taxon>
        <taxon>Viridiplantae</taxon>
        <taxon>Chlorophyta</taxon>
        <taxon>core chlorophytes</taxon>
        <taxon>Trebouxiophyceae</taxon>
        <taxon>Chlorellales</taxon>
        <taxon>Chlorellaceae</taxon>
        <taxon>Apatococcus</taxon>
    </lineage>
</organism>
<accession>A0AAW1TDN0</accession>
<dbReference type="InterPro" id="IPR050164">
    <property type="entry name" value="Peptidase_C19"/>
</dbReference>
<gene>
    <name evidence="10" type="ORF">WJX84_011697</name>
</gene>
<evidence type="ECO:0000256" key="7">
    <source>
        <dbReference type="ARBA" id="ARBA00022807"/>
    </source>
</evidence>
<feature type="domain" description="USP" evidence="9">
    <location>
        <begin position="85"/>
        <end position="391"/>
    </location>
</feature>
<dbReference type="GO" id="GO:0016579">
    <property type="term" value="P:protein deubiquitination"/>
    <property type="evidence" value="ECO:0007669"/>
    <property type="project" value="InterPro"/>
</dbReference>
<feature type="region of interest" description="Disordered" evidence="8">
    <location>
        <begin position="40"/>
        <end position="71"/>
    </location>
</feature>
<evidence type="ECO:0000256" key="3">
    <source>
        <dbReference type="ARBA" id="ARBA00012759"/>
    </source>
</evidence>
<evidence type="ECO:0000256" key="4">
    <source>
        <dbReference type="ARBA" id="ARBA00022670"/>
    </source>
</evidence>
<dbReference type="GO" id="GO:0006508">
    <property type="term" value="P:proteolysis"/>
    <property type="evidence" value="ECO:0007669"/>
    <property type="project" value="UniProtKB-KW"/>
</dbReference>
<dbReference type="EC" id="3.4.19.12" evidence="3"/>
<evidence type="ECO:0000256" key="5">
    <source>
        <dbReference type="ARBA" id="ARBA00022786"/>
    </source>
</evidence>
<dbReference type="GO" id="GO:0005634">
    <property type="term" value="C:nucleus"/>
    <property type="evidence" value="ECO:0007669"/>
    <property type="project" value="TreeGrafter"/>
</dbReference>
<protein>
    <recommendedName>
        <fullName evidence="3">ubiquitinyl hydrolase 1</fullName>
        <ecNumber evidence="3">3.4.19.12</ecNumber>
    </recommendedName>
</protein>
<keyword evidence="4" id="KW-0645">Protease</keyword>